<protein>
    <submittedName>
        <fullName evidence="2">Uncharacterized protein</fullName>
    </submittedName>
</protein>
<feature type="compositionally biased region" description="Basic and acidic residues" evidence="1">
    <location>
        <begin position="87"/>
        <end position="107"/>
    </location>
</feature>
<comment type="caution">
    <text evidence="2">The sequence shown here is derived from an EMBL/GenBank/DDBJ whole genome shotgun (WGS) entry which is preliminary data.</text>
</comment>
<evidence type="ECO:0000313" key="2">
    <source>
        <dbReference type="EMBL" id="RVW96117.1"/>
    </source>
</evidence>
<dbReference type="EMBL" id="QGNW01000109">
    <property type="protein sequence ID" value="RVW96117.1"/>
    <property type="molecule type" value="Genomic_DNA"/>
</dbReference>
<feature type="compositionally biased region" description="Polar residues" evidence="1">
    <location>
        <begin position="108"/>
        <end position="118"/>
    </location>
</feature>
<sequence length="118" mass="12798">MSAEFVHKFVSGIALVAARLADTFEPCTGALFFTASVVQVVTRMSLVTDSPVHSSSSDGFAAYLDAELDSDSSDVSPEQEAEDESDSEYKRVKRQKVEEFESIEEHPGSTSDGSLEQI</sequence>
<evidence type="ECO:0000256" key="1">
    <source>
        <dbReference type="SAM" id="MobiDB-lite"/>
    </source>
</evidence>
<gene>
    <name evidence="2" type="ORF">CK203_037825</name>
</gene>
<name>A0A438IHH4_VITVI</name>
<evidence type="ECO:0000313" key="3">
    <source>
        <dbReference type="Proteomes" id="UP000288805"/>
    </source>
</evidence>
<dbReference type="AlphaFoldDB" id="A0A438IHH4"/>
<feature type="region of interest" description="Disordered" evidence="1">
    <location>
        <begin position="68"/>
        <end position="118"/>
    </location>
</feature>
<reference evidence="2 3" key="1">
    <citation type="journal article" date="2018" name="PLoS Genet.">
        <title>Population sequencing reveals clonal diversity and ancestral inbreeding in the grapevine cultivar Chardonnay.</title>
        <authorList>
            <person name="Roach M.J."/>
            <person name="Johnson D.L."/>
            <person name="Bohlmann J."/>
            <person name="van Vuuren H.J."/>
            <person name="Jones S.J."/>
            <person name="Pretorius I.S."/>
            <person name="Schmidt S.A."/>
            <person name="Borneman A.R."/>
        </authorList>
    </citation>
    <scope>NUCLEOTIDE SEQUENCE [LARGE SCALE GENOMIC DNA]</scope>
    <source>
        <strain evidence="3">cv. Chardonnay</strain>
        <tissue evidence="2">Leaf</tissue>
    </source>
</reference>
<dbReference type="Proteomes" id="UP000288805">
    <property type="component" value="Unassembled WGS sequence"/>
</dbReference>
<feature type="compositionally biased region" description="Acidic residues" evidence="1">
    <location>
        <begin position="68"/>
        <end position="86"/>
    </location>
</feature>
<proteinExistence type="predicted"/>
<organism evidence="2 3">
    <name type="scientific">Vitis vinifera</name>
    <name type="common">Grape</name>
    <dbReference type="NCBI Taxonomy" id="29760"/>
    <lineage>
        <taxon>Eukaryota</taxon>
        <taxon>Viridiplantae</taxon>
        <taxon>Streptophyta</taxon>
        <taxon>Embryophyta</taxon>
        <taxon>Tracheophyta</taxon>
        <taxon>Spermatophyta</taxon>
        <taxon>Magnoliopsida</taxon>
        <taxon>eudicotyledons</taxon>
        <taxon>Gunneridae</taxon>
        <taxon>Pentapetalae</taxon>
        <taxon>rosids</taxon>
        <taxon>Vitales</taxon>
        <taxon>Vitaceae</taxon>
        <taxon>Viteae</taxon>
        <taxon>Vitis</taxon>
    </lineage>
</organism>
<accession>A0A438IHH4</accession>